<name>Q7MST1_WOLSU</name>
<gene>
    <name evidence="2" type="ordered locus">WS0159</name>
</gene>
<organism evidence="3">
    <name type="scientific">Wolinella succinogenes (strain ATCC 29543 / DSM 1740 / CCUG 13145 / JCM 31913 / LMG 7466 / NCTC 11488 / FDC 602W)</name>
    <name type="common">Vibrio succinogenes</name>
    <dbReference type="NCBI Taxonomy" id="273121"/>
    <lineage>
        <taxon>Bacteria</taxon>
        <taxon>Pseudomonadati</taxon>
        <taxon>Campylobacterota</taxon>
        <taxon>Epsilonproteobacteria</taxon>
        <taxon>Campylobacterales</taxon>
        <taxon>Helicobacteraceae</taxon>
        <taxon>Wolinella</taxon>
    </lineage>
</organism>
<dbReference type="Pfam" id="PF13114">
    <property type="entry name" value="RecO_N_2"/>
    <property type="match status" value="1"/>
</dbReference>
<accession>Q7MST1</accession>
<dbReference type="HOGENOM" id="CLU_1309562_0_0_7"/>
<dbReference type="AlphaFoldDB" id="Q7MST1"/>
<dbReference type="NCBIfam" id="NF010483">
    <property type="entry name" value="PRK13908.1"/>
    <property type="match status" value="1"/>
</dbReference>
<dbReference type="InterPro" id="IPR022572">
    <property type="entry name" value="DNA_rep/recomb_RecO_N"/>
</dbReference>
<feature type="domain" description="DNA replication/recombination mediator RecO N-terminal" evidence="1">
    <location>
        <begin position="1"/>
        <end position="70"/>
    </location>
</feature>
<dbReference type="eggNOG" id="COG1381">
    <property type="taxonomic scope" value="Bacteria"/>
</dbReference>
<evidence type="ECO:0000313" key="2">
    <source>
        <dbReference type="EMBL" id="CAE09322.1"/>
    </source>
</evidence>
<protein>
    <recommendedName>
        <fullName evidence="1">DNA replication/recombination mediator RecO N-terminal domain-containing protein</fullName>
    </recommendedName>
</protein>
<evidence type="ECO:0000313" key="3">
    <source>
        <dbReference type="Proteomes" id="UP000000422"/>
    </source>
</evidence>
<dbReference type="Proteomes" id="UP000000422">
    <property type="component" value="Chromosome"/>
</dbReference>
<evidence type="ECO:0000259" key="1">
    <source>
        <dbReference type="Pfam" id="PF13114"/>
    </source>
</evidence>
<proteinExistence type="predicted"/>
<keyword evidence="3" id="KW-1185">Reference proteome</keyword>
<sequence length="203" mass="24037">MQGYVLDINVARDEDLWVGVLTSSKMARLYRFYGARHSVIQIGHKIDFEEEQGGAIPRLRSVMHLGFVWERDNHRRYWWQQYLRLLYRHLRDVEEMEGFYYALLDQVSRRLERQDAKRAILESHAALLEYEGRSHGLERCFLCEGELGDEVALARGFIGAHPECVYGRGIERARIEWFLREKNSTHLSDLEVEELWKILLQGI</sequence>
<reference evidence="2 3" key="1">
    <citation type="journal article" date="2003" name="Proc. Natl. Acad. Sci. U.S.A.">
        <title>Complete genome sequence and analysis of Wolinella succinogenes.</title>
        <authorList>
            <person name="Baar C."/>
            <person name="Eppinger M."/>
            <person name="Raddatz G."/>
            <person name="Simon JM."/>
            <person name="Lanz C."/>
            <person name="Klimmek O."/>
            <person name="Nandakumar R."/>
            <person name="Gross R."/>
            <person name="Rosinus A."/>
            <person name="Keller H."/>
            <person name="Jagtap P."/>
            <person name="Linke B."/>
            <person name="Meyer F."/>
            <person name="Lederer H."/>
            <person name="Schuster S.C."/>
        </authorList>
    </citation>
    <scope>NUCLEOTIDE SEQUENCE [LARGE SCALE GENOMIC DNA]</scope>
    <source>
        <strain evidence="3">ATCC 29543 / DSM 1740 / CCUG 13145 / JCM 31913 / LMG 7466 / NCTC 11488 / FDC 602W</strain>
    </source>
</reference>
<dbReference type="KEGG" id="wsu:WS0159"/>
<dbReference type="STRING" id="273121.WS0159"/>
<dbReference type="EMBL" id="BX571657">
    <property type="protein sequence ID" value="CAE09322.1"/>
    <property type="molecule type" value="Genomic_DNA"/>
</dbReference>